<organism evidence="2 3">
    <name type="scientific">Nonomuraea solani</name>
    <dbReference type="NCBI Taxonomy" id="1144553"/>
    <lineage>
        <taxon>Bacteria</taxon>
        <taxon>Bacillati</taxon>
        <taxon>Actinomycetota</taxon>
        <taxon>Actinomycetes</taxon>
        <taxon>Streptosporangiales</taxon>
        <taxon>Streptosporangiaceae</taxon>
        <taxon>Nonomuraea</taxon>
    </lineage>
</organism>
<protein>
    <recommendedName>
        <fullName evidence="4">Tetratricopeptide repeat-containing protein</fullName>
    </recommendedName>
</protein>
<dbReference type="AlphaFoldDB" id="A0A1H5Y5A6"/>
<accession>A0A1H5Y5A6</accession>
<evidence type="ECO:0000256" key="1">
    <source>
        <dbReference type="SAM" id="MobiDB-lite"/>
    </source>
</evidence>
<dbReference type="Proteomes" id="UP000236732">
    <property type="component" value="Unassembled WGS sequence"/>
</dbReference>
<evidence type="ECO:0008006" key="4">
    <source>
        <dbReference type="Google" id="ProtNLM"/>
    </source>
</evidence>
<keyword evidence="3" id="KW-1185">Reference proteome</keyword>
<sequence>MQAYLLAVQGEEEGCRERAARVLDDDSGGGHRARWALGLLELGHGRAAEALEHLLVLYDGAARHPLPAERSLPDLVEAAVRLGRYNLATGALTRFEHARTRLLYGEWLRRTRRKAEAREQHSAALETFDRIGAHPWAERTHHELTAGAAATTSTGPSPSSASTPAATSPASS</sequence>
<proteinExistence type="predicted"/>
<gene>
    <name evidence="2" type="ORF">SAMN05444920_102141</name>
</gene>
<dbReference type="EMBL" id="FNVT01000002">
    <property type="protein sequence ID" value="SEG19012.1"/>
    <property type="molecule type" value="Genomic_DNA"/>
</dbReference>
<name>A0A1H5Y5A6_9ACTN</name>
<feature type="compositionally biased region" description="Low complexity" evidence="1">
    <location>
        <begin position="145"/>
        <end position="172"/>
    </location>
</feature>
<evidence type="ECO:0000313" key="2">
    <source>
        <dbReference type="EMBL" id="SEG19012.1"/>
    </source>
</evidence>
<reference evidence="2 3" key="1">
    <citation type="submission" date="2016-10" db="EMBL/GenBank/DDBJ databases">
        <authorList>
            <person name="de Groot N.N."/>
        </authorList>
    </citation>
    <scope>NUCLEOTIDE SEQUENCE [LARGE SCALE GENOMIC DNA]</scope>
    <source>
        <strain evidence="2 3">CGMCC 4.7037</strain>
    </source>
</reference>
<evidence type="ECO:0000313" key="3">
    <source>
        <dbReference type="Proteomes" id="UP000236732"/>
    </source>
</evidence>
<feature type="region of interest" description="Disordered" evidence="1">
    <location>
        <begin position="143"/>
        <end position="172"/>
    </location>
</feature>